<reference evidence="2" key="2">
    <citation type="submission" date="2015-03" db="UniProtKB">
        <authorList>
            <consortium name="EnsemblPlants"/>
        </authorList>
    </citation>
    <scope>IDENTIFICATION</scope>
</reference>
<sequence>MFISASPVPQTGVPASVTQPSKRHGVCGNHGNFKKDREFVGITVLLLDEKIP</sequence>
<dbReference type="Gramene" id="Bo7g062070.1">
    <property type="protein sequence ID" value="Bo7g062070.1"/>
    <property type="gene ID" value="Bo7g062070"/>
</dbReference>
<protein>
    <submittedName>
        <fullName evidence="2">Uncharacterized protein</fullName>
    </submittedName>
</protein>
<evidence type="ECO:0000313" key="2">
    <source>
        <dbReference type="EnsemblPlants" id="Bo7g062070.1"/>
    </source>
</evidence>
<reference evidence="2 3" key="1">
    <citation type="journal article" date="2014" name="Genome Biol.">
        <title>Transcriptome and methylome profiling reveals relics of genome dominance in the mesopolyploid Brassica oleracea.</title>
        <authorList>
            <person name="Parkin I.A."/>
            <person name="Koh C."/>
            <person name="Tang H."/>
            <person name="Robinson S.J."/>
            <person name="Kagale S."/>
            <person name="Clarke W.E."/>
            <person name="Town C.D."/>
            <person name="Nixon J."/>
            <person name="Krishnakumar V."/>
            <person name="Bidwell S.L."/>
            <person name="Denoeud F."/>
            <person name="Belcram H."/>
            <person name="Links M.G."/>
            <person name="Just J."/>
            <person name="Clarke C."/>
            <person name="Bender T."/>
            <person name="Huebert T."/>
            <person name="Mason A.S."/>
            <person name="Pires J.C."/>
            <person name="Barker G."/>
            <person name="Moore J."/>
            <person name="Walley P.G."/>
            <person name="Manoli S."/>
            <person name="Batley J."/>
            <person name="Edwards D."/>
            <person name="Nelson M.N."/>
            <person name="Wang X."/>
            <person name="Paterson A.H."/>
            <person name="King G."/>
            <person name="Bancroft I."/>
            <person name="Chalhoub B."/>
            <person name="Sharpe A.G."/>
        </authorList>
    </citation>
    <scope>NUCLEOTIDE SEQUENCE</scope>
    <source>
        <strain evidence="2 3">cv. TO1000</strain>
    </source>
</reference>
<name>A0A0D3D7Y9_BRAOL</name>
<organism evidence="2 3">
    <name type="scientific">Brassica oleracea var. oleracea</name>
    <dbReference type="NCBI Taxonomy" id="109376"/>
    <lineage>
        <taxon>Eukaryota</taxon>
        <taxon>Viridiplantae</taxon>
        <taxon>Streptophyta</taxon>
        <taxon>Embryophyta</taxon>
        <taxon>Tracheophyta</taxon>
        <taxon>Spermatophyta</taxon>
        <taxon>Magnoliopsida</taxon>
        <taxon>eudicotyledons</taxon>
        <taxon>Gunneridae</taxon>
        <taxon>Pentapetalae</taxon>
        <taxon>rosids</taxon>
        <taxon>malvids</taxon>
        <taxon>Brassicales</taxon>
        <taxon>Brassicaceae</taxon>
        <taxon>Brassiceae</taxon>
        <taxon>Brassica</taxon>
    </lineage>
</organism>
<evidence type="ECO:0000256" key="1">
    <source>
        <dbReference type="SAM" id="MobiDB-lite"/>
    </source>
</evidence>
<dbReference type="Proteomes" id="UP000032141">
    <property type="component" value="Chromosome C7"/>
</dbReference>
<dbReference type="HOGENOM" id="CLU_190953_0_0_1"/>
<dbReference type="AlphaFoldDB" id="A0A0D3D7Y9"/>
<proteinExistence type="predicted"/>
<keyword evidence="3" id="KW-1185">Reference proteome</keyword>
<evidence type="ECO:0000313" key="3">
    <source>
        <dbReference type="Proteomes" id="UP000032141"/>
    </source>
</evidence>
<dbReference type="EnsemblPlants" id="Bo7g062070.1">
    <property type="protein sequence ID" value="Bo7g062070.1"/>
    <property type="gene ID" value="Bo7g062070"/>
</dbReference>
<accession>A0A0D3D7Y9</accession>
<feature type="region of interest" description="Disordered" evidence="1">
    <location>
        <begin position="1"/>
        <end position="24"/>
    </location>
</feature>